<comment type="caution">
    <text evidence="11">The sequence shown here is derived from an EMBL/GenBank/DDBJ whole genome shotgun (WGS) entry which is preliminary data.</text>
</comment>
<evidence type="ECO:0000313" key="12">
    <source>
        <dbReference type="Proteomes" id="UP000807769"/>
    </source>
</evidence>
<dbReference type="PANTHER" id="PTHR46300:SF7">
    <property type="entry name" value="P450, PUTATIVE (EUROFUNG)-RELATED"/>
    <property type="match status" value="1"/>
</dbReference>
<keyword evidence="7 9" id="KW-0408">Iron</keyword>
<accession>A0A9P7JBP4</accession>
<evidence type="ECO:0000256" key="2">
    <source>
        <dbReference type="ARBA" id="ARBA00005179"/>
    </source>
</evidence>
<reference evidence="11" key="1">
    <citation type="journal article" date="2020" name="New Phytol.">
        <title>Comparative genomics reveals dynamic genome evolution in host specialist ectomycorrhizal fungi.</title>
        <authorList>
            <person name="Lofgren L.A."/>
            <person name="Nguyen N.H."/>
            <person name="Vilgalys R."/>
            <person name="Ruytinx J."/>
            <person name="Liao H.L."/>
            <person name="Branco S."/>
            <person name="Kuo A."/>
            <person name="LaButti K."/>
            <person name="Lipzen A."/>
            <person name="Andreopoulos W."/>
            <person name="Pangilinan J."/>
            <person name="Riley R."/>
            <person name="Hundley H."/>
            <person name="Na H."/>
            <person name="Barry K."/>
            <person name="Grigoriev I.V."/>
            <person name="Stajich J.E."/>
            <person name="Kennedy P.G."/>
        </authorList>
    </citation>
    <scope>NUCLEOTIDE SEQUENCE</scope>
    <source>
        <strain evidence="11">MN1</strain>
    </source>
</reference>
<dbReference type="GO" id="GO:0020037">
    <property type="term" value="F:heme binding"/>
    <property type="evidence" value="ECO:0007669"/>
    <property type="project" value="InterPro"/>
</dbReference>
<keyword evidence="12" id="KW-1185">Reference proteome</keyword>
<dbReference type="OrthoDB" id="2789670at2759"/>
<dbReference type="PRINTS" id="PR00463">
    <property type="entry name" value="EP450I"/>
</dbReference>
<evidence type="ECO:0000256" key="3">
    <source>
        <dbReference type="ARBA" id="ARBA00010617"/>
    </source>
</evidence>
<evidence type="ECO:0000256" key="1">
    <source>
        <dbReference type="ARBA" id="ARBA00001971"/>
    </source>
</evidence>
<evidence type="ECO:0000256" key="7">
    <source>
        <dbReference type="ARBA" id="ARBA00023004"/>
    </source>
</evidence>
<evidence type="ECO:0000256" key="8">
    <source>
        <dbReference type="ARBA" id="ARBA00023033"/>
    </source>
</evidence>
<evidence type="ECO:0000313" key="11">
    <source>
        <dbReference type="EMBL" id="KAG1813161.1"/>
    </source>
</evidence>
<dbReference type="InterPro" id="IPR001128">
    <property type="entry name" value="Cyt_P450"/>
</dbReference>
<evidence type="ECO:0000256" key="4">
    <source>
        <dbReference type="ARBA" id="ARBA00022617"/>
    </source>
</evidence>
<sequence>MSSGIIILFVTAATVFFYSRRRGLLPGPPPKLFIGNPHQLLPKNEPWRAYVTWANIYGPIFSFRVPNRQFIVLSSLKAATELFDARATMYSDRPKVWMLELAKRNLNPFSISYNHPYFKAYRTIFKNSLSTRAIQNYQSVQSEECRVLLDGLHKNPDCFTDHIGKNAAAVVLYLAYGWKVTDDDHLVSMLQEAFDSTAVLIRPGRWWVEGMPLSKRQLYFVSEQLLPEVGSMVSAQQEDIIMRCSQVIYVGGLDTTASSMKSFILAMVLYPEVQKLAQVEIDAVVGQDRFPTFEDKDKLPYIGALALELLRWAPVTPQGQPHDFFGVPAHPQQCRDVYEGYHIPKGAAIIVNFVSMSRNEEIYPDPLEFRPERFLGPSPQSDPRKFMFGFGRRRCPGLHLVEASLYLNTSCILAAFTIAKPLDERGEEITLPPEYENIGPVW</sequence>
<proteinExistence type="inferred from homology"/>
<dbReference type="InterPro" id="IPR017972">
    <property type="entry name" value="Cyt_P450_CS"/>
</dbReference>
<evidence type="ECO:0000256" key="6">
    <source>
        <dbReference type="ARBA" id="ARBA00023002"/>
    </source>
</evidence>
<dbReference type="EMBL" id="JABBWG010000024">
    <property type="protein sequence ID" value="KAG1813161.1"/>
    <property type="molecule type" value="Genomic_DNA"/>
</dbReference>
<comment type="pathway">
    <text evidence="2">Secondary metabolite biosynthesis.</text>
</comment>
<comment type="cofactor">
    <cofactor evidence="1 9">
        <name>heme</name>
        <dbReference type="ChEBI" id="CHEBI:30413"/>
    </cofactor>
</comment>
<name>A0A9P7JBP4_9AGAM</name>
<keyword evidence="5 9" id="KW-0479">Metal-binding</keyword>
<evidence type="ECO:0000256" key="5">
    <source>
        <dbReference type="ARBA" id="ARBA00022723"/>
    </source>
</evidence>
<dbReference type="InterPro" id="IPR036396">
    <property type="entry name" value="Cyt_P450_sf"/>
</dbReference>
<dbReference type="GO" id="GO:0004497">
    <property type="term" value="F:monooxygenase activity"/>
    <property type="evidence" value="ECO:0007669"/>
    <property type="project" value="UniProtKB-KW"/>
</dbReference>
<protein>
    <submittedName>
        <fullName evidence="11">Cytochrome P450</fullName>
    </submittedName>
</protein>
<keyword evidence="4 9" id="KW-0349">Heme</keyword>
<dbReference type="GO" id="GO:0005506">
    <property type="term" value="F:iron ion binding"/>
    <property type="evidence" value="ECO:0007669"/>
    <property type="project" value="InterPro"/>
</dbReference>
<dbReference type="Gene3D" id="1.10.630.10">
    <property type="entry name" value="Cytochrome P450"/>
    <property type="match status" value="2"/>
</dbReference>
<keyword evidence="6 10" id="KW-0560">Oxidoreductase</keyword>
<dbReference type="GO" id="GO:0016705">
    <property type="term" value="F:oxidoreductase activity, acting on paired donors, with incorporation or reduction of molecular oxygen"/>
    <property type="evidence" value="ECO:0007669"/>
    <property type="project" value="InterPro"/>
</dbReference>
<gene>
    <name evidence="11" type="ORF">BJ212DRAFT_1447874</name>
</gene>
<dbReference type="Pfam" id="PF00067">
    <property type="entry name" value="p450"/>
    <property type="match status" value="2"/>
</dbReference>
<dbReference type="PANTHER" id="PTHR46300">
    <property type="entry name" value="P450, PUTATIVE (EUROFUNG)-RELATED-RELATED"/>
    <property type="match status" value="1"/>
</dbReference>
<dbReference type="SUPFAM" id="SSF48264">
    <property type="entry name" value="Cytochrome P450"/>
    <property type="match status" value="1"/>
</dbReference>
<organism evidence="11 12">
    <name type="scientific">Suillus subaureus</name>
    <dbReference type="NCBI Taxonomy" id="48587"/>
    <lineage>
        <taxon>Eukaryota</taxon>
        <taxon>Fungi</taxon>
        <taxon>Dikarya</taxon>
        <taxon>Basidiomycota</taxon>
        <taxon>Agaricomycotina</taxon>
        <taxon>Agaricomycetes</taxon>
        <taxon>Agaricomycetidae</taxon>
        <taxon>Boletales</taxon>
        <taxon>Suillineae</taxon>
        <taxon>Suillaceae</taxon>
        <taxon>Suillus</taxon>
    </lineage>
</organism>
<dbReference type="Proteomes" id="UP000807769">
    <property type="component" value="Unassembled WGS sequence"/>
</dbReference>
<dbReference type="InterPro" id="IPR002401">
    <property type="entry name" value="Cyt_P450_E_grp-I"/>
</dbReference>
<evidence type="ECO:0000256" key="10">
    <source>
        <dbReference type="RuleBase" id="RU000461"/>
    </source>
</evidence>
<dbReference type="PROSITE" id="PS00086">
    <property type="entry name" value="CYTOCHROME_P450"/>
    <property type="match status" value="1"/>
</dbReference>
<dbReference type="RefSeq" id="XP_041191035.1">
    <property type="nucleotide sequence ID" value="XM_041338462.1"/>
</dbReference>
<dbReference type="InterPro" id="IPR050364">
    <property type="entry name" value="Cytochrome_P450_fung"/>
</dbReference>
<keyword evidence="8 10" id="KW-0503">Monooxygenase</keyword>
<dbReference type="PRINTS" id="PR00385">
    <property type="entry name" value="P450"/>
</dbReference>
<comment type="similarity">
    <text evidence="3 10">Belongs to the cytochrome P450 family.</text>
</comment>
<dbReference type="AlphaFoldDB" id="A0A9P7JBP4"/>
<feature type="binding site" description="axial binding residue" evidence="9">
    <location>
        <position position="395"/>
    </location>
    <ligand>
        <name>heme</name>
        <dbReference type="ChEBI" id="CHEBI:30413"/>
    </ligand>
    <ligandPart>
        <name>Fe</name>
        <dbReference type="ChEBI" id="CHEBI:18248"/>
    </ligandPart>
</feature>
<evidence type="ECO:0000256" key="9">
    <source>
        <dbReference type="PIRSR" id="PIRSR602401-1"/>
    </source>
</evidence>
<dbReference type="GeneID" id="64632478"/>